<evidence type="ECO:0000313" key="6">
    <source>
        <dbReference type="EMBL" id="GBG91179.1"/>
    </source>
</evidence>
<evidence type="ECO:0000259" key="5">
    <source>
        <dbReference type="Pfam" id="PF26249"/>
    </source>
</evidence>
<dbReference type="Pfam" id="PF26249">
    <property type="entry name" value="4HB_RdRP3_N"/>
    <property type="match status" value="1"/>
</dbReference>
<evidence type="ECO:0000313" key="7">
    <source>
        <dbReference type="Proteomes" id="UP000265515"/>
    </source>
</evidence>
<name>A0A388M9P6_CHABU</name>
<evidence type="ECO:0000256" key="3">
    <source>
        <dbReference type="SAM" id="MobiDB-lite"/>
    </source>
</evidence>
<dbReference type="Proteomes" id="UP000265515">
    <property type="component" value="Unassembled WGS sequence"/>
</dbReference>
<gene>
    <name evidence="6" type="ORF">CBR_g52061</name>
</gene>
<comment type="caution">
    <text evidence="6">The sequence shown here is derived from an EMBL/GenBank/DDBJ whole genome shotgun (WGS) entry which is preliminary data.</text>
</comment>
<protein>
    <recommendedName>
        <fullName evidence="2">RNA-dependent RNA polymerase</fullName>
        <ecNumber evidence="2">2.7.7.48</ecNumber>
    </recommendedName>
</protein>
<keyword evidence="7" id="KW-1185">Reference proteome</keyword>
<keyword evidence="2" id="KW-0548">Nucleotidyltransferase</keyword>
<keyword evidence="2" id="KW-0696">RNA-directed RNA polymerase</keyword>
<feature type="compositionally biased region" description="Low complexity" evidence="3">
    <location>
        <begin position="210"/>
        <end position="223"/>
    </location>
</feature>
<dbReference type="STRING" id="69332.A0A388M9P6"/>
<dbReference type="AlphaFoldDB" id="A0A388M9P6"/>
<feature type="non-terminal residue" evidence="6">
    <location>
        <position position="1122"/>
    </location>
</feature>
<dbReference type="InterPro" id="IPR057596">
    <property type="entry name" value="RDRP_core"/>
</dbReference>
<dbReference type="Pfam" id="PF05183">
    <property type="entry name" value="RdRP"/>
    <property type="match status" value="1"/>
</dbReference>
<sequence length="1122" mass="126449">MGKTTIRIFPIVTCAMAERKFLATLGADRTLVRGWSVVEDVSIIVGYRGGGSYGKAKEIIRKFEGAYNWNLLLVRKDEGVNVWRFVGGTMMLMEDPVQDPEQMLSRSKGAAMPSEVEEWLRRVESHHRQRLNAEAREWLFVVPEEEGEGILRRLYCEESPGDLSSAIMYAIHGSHSVDHAAVHCAEDRQQALYMVEQPDTDCEEDVVQRGGSSSEAGDSDGWSCVDYQESSGSSYVYHEGSGESDSPYPGVPHAGSSTRLQGGRLRSPSLVSEPASCVSAASERSGSVSPDSAERRSPFGCQQDGGEYEYQSPEAGPRAHQWGSTQLQGNHLRHVARAERNQPESPSLAYWHTDVQSPELLSSPIHDPEAVSSPIRTPEVVSSPICGPVPVSFPIHEGSVCSWTTAFGELDFRKRILIMWYFEEESDASTSIPIKKLKEWSDKAIGYAMVEKGIRRMPGARREKRIEFSNAGYCAARVAGAGRFLRVGLENNHKMTERSFRDHQEYLKRGFSLCQRKYEFFVYKDDLQDCFFFATETYSSYDRHDDMYLKFKTCEDVWDYFGDFRSAKYFAKFAKRLQLIFSPTHPAFELSEEWIAIVDDISLKDHDGYSSIATDGNGLIKRSLLEKVEGKVIRGMFGRKNQADYDQPAVIQVRAYWNRHVGKGTLTVVDKMPRKFGPHKMPEGKLIVFTRSMVKIQPAMVRGEPATPQRARHNCLEINETSHKPATANLSQYIILLLRWHGVPEEFFLRLVKNTVDDILTTHEHPHEAMKVLLRYVSGNSCYREEKLLDMLFSEFQPGEPFLKRSIENYLRLELKRISRGKLRLPNSYSLIGVADFTGRLQPNEVIVIMKDGPVAGCDVLVYKHPGYHPEDMKKMKATADYGIIRDLGIGAGRYCIIFSTQGPRSITDQMAGSDLDGDKYWVCFNHELVCSFEGGGGESFKPPEKPALETPNLRNFHQTEIQEQMIKDFLTAKQGRVVLSDAATSWLAWADLLVPLKEAEKLSPVKQNTNDGVRQRCARLQEICYSAVDAPTTGEKVESVPDDLRAPFSMEYLKKEKNLKNGSSTQSEAGHYSTTPIRNAAQAIMDGWNRIPPMPLEKDGKTHTTTLGKIFDSVRNSDHSR</sequence>
<dbReference type="EMBL" id="BFEA01000880">
    <property type="protein sequence ID" value="GBG91179.1"/>
    <property type="molecule type" value="Genomic_DNA"/>
</dbReference>
<accession>A0A388M9P6</accession>
<proteinExistence type="inferred from homology"/>
<evidence type="ECO:0000256" key="1">
    <source>
        <dbReference type="ARBA" id="ARBA00093763"/>
    </source>
</evidence>
<dbReference type="EC" id="2.7.7.48" evidence="2"/>
<evidence type="ECO:0000259" key="4">
    <source>
        <dbReference type="Pfam" id="PF05183"/>
    </source>
</evidence>
<dbReference type="GO" id="GO:0003968">
    <property type="term" value="F:RNA-directed RNA polymerase activity"/>
    <property type="evidence" value="ECO:0007669"/>
    <property type="project" value="UniProtKB-KW"/>
</dbReference>
<dbReference type="GO" id="GO:0003723">
    <property type="term" value="F:RNA binding"/>
    <property type="evidence" value="ECO:0007669"/>
    <property type="project" value="UniProtKB-KW"/>
</dbReference>
<organism evidence="6 7">
    <name type="scientific">Chara braunii</name>
    <name type="common">Braun's stonewort</name>
    <dbReference type="NCBI Taxonomy" id="69332"/>
    <lineage>
        <taxon>Eukaryota</taxon>
        <taxon>Viridiplantae</taxon>
        <taxon>Streptophyta</taxon>
        <taxon>Charophyceae</taxon>
        <taxon>Charales</taxon>
        <taxon>Characeae</taxon>
        <taxon>Chara</taxon>
    </lineage>
</organism>
<dbReference type="Gramene" id="GBG91179">
    <property type="protein sequence ID" value="GBG91179"/>
    <property type="gene ID" value="CBR_g52061"/>
</dbReference>
<dbReference type="GO" id="GO:0031380">
    <property type="term" value="C:nuclear RNA-directed RNA polymerase complex"/>
    <property type="evidence" value="ECO:0007669"/>
    <property type="project" value="TreeGrafter"/>
</dbReference>
<dbReference type="PANTHER" id="PTHR23079:SF55">
    <property type="entry name" value="RNA-DIRECTED RNA POLYMERASE"/>
    <property type="match status" value="1"/>
</dbReference>
<feature type="domain" description="RDRP3-5 N-terminal" evidence="5">
    <location>
        <begin position="111"/>
        <end position="177"/>
    </location>
</feature>
<evidence type="ECO:0000256" key="2">
    <source>
        <dbReference type="RuleBase" id="RU363098"/>
    </source>
</evidence>
<keyword evidence="2" id="KW-0694">RNA-binding</keyword>
<dbReference type="PANTHER" id="PTHR23079">
    <property type="entry name" value="RNA-DEPENDENT RNA POLYMERASE"/>
    <property type="match status" value="1"/>
</dbReference>
<comment type="similarity">
    <text evidence="2">Belongs to the RdRP family.</text>
</comment>
<dbReference type="InterPro" id="IPR007855">
    <property type="entry name" value="RDRP"/>
</dbReference>
<dbReference type="OrthoDB" id="6513042at2759"/>
<comment type="function">
    <text evidence="1 2">Probably involved in the RNA silencing pathway and required for the generation of small interfering RNAs (siRNAs).</text>
</comment>
<feature type="region of interest" description="Disordered" evidence="3">
    <location>
        <begin position="202"/>
        <end position="322"/>
    </location>
</feature>
<keyword evidence="2" id="KW-0943">RNA-mediated gene silencing</keyword>
<comment type="catalytic activity">
    <reaction evidence="2">
        <text>RNA(n) + a ribonucleoside 5'-triphosphate = RNA(n+1) + diphosphate</text>
        <dbReference type="Rhea" id="RHEA:21248"/>
        <dbReference type="Rhea" id="RHEA-COMP:14527"/>
        <dbReference type="Rhea" id="RHEA-COMP:17342"/>
        <dbReference type="ChEBI" id="CHEBI:33019"/>
        <dbReference type="ChEBI" id="CHEBI:61557"/>
        <dbReference type="ChEBI" id="CHEBI:140395"/>
        <dbReference type="EC" id="2.7.7.48"/>
    </reaction>
</comment>
<feature type="domain" description="RDRP core" evidence="4">
    <location>
        <begin position="480"/>
        <end position="1058"/>
    </location>
</feature>
<dbReference type="InterPro" id="IPR058697">
    <property type="entry name" value="RDRP3-5_N"/>
</dbReference>
<dbReference type="GO" id="GO:0030422">
    <property type="term" value="P:siRNA processing"/>
    <property type="evidence" value="ECO:0007669"/>
    <property type="project" value="TreeGrafter"/>
</dbReference>
<reference evidence="6 7" key="1">
    <citation type="journal article" date="2018" name="Cell">
        <title>The Chara Genome: Secondary Complexity and Implications for Plant Terrestrialization.</title>
        <authorList>
            <person name="Nishiyama T."/>
            <person name="Sakayama H."/>
            <person name="Vries J.D."/>
            <person name="Buschmann H."/>
            <person name="Saint-Marcoux D."/>
            <person name="Ullrich K.K."/>
            <person name="Haas F.B."/>
            <person name="Vanderstraeten L."/>
            <person name="Becker D."/>
            <person name="Lang D."/>
            <person name="Vosolsobe S."/>
            <person name="Rombauts S."/>
            <person name="Wilhelmsson P.K.I."/>
            <person name="Janitza P."/>
            <person name="Kern R."/>
            <person name="Heyl A."/>
            <person name="Rumpler F."/>
            <person name="Villalobos L.I.A.C."/>
            <person name="Clay J.M."/>
            <person name="Skokan R."/>
            <person name="Toyoda A."/>
            <person name="Suzuki Y."/>
            <person name="Kagoshima H."/>
            <person name="Schijlen E."/>
            <person name="Tajeshwar N."/>
            <person name="Catarino B."/>
            <person name="Hetherington A.J."/>
            <person name="Saltykova A."/>
            <person name="Bonnot C."/>
            <person name="Breuninger H."/>
            <person name="Symeonidi A."/>
            <person name="Radhakrishnan G.V."/>
            <person name="Van Nieuwerburgh F."/>
            <person name="Deforce D."/>
            <person name="Chang C."/>
            <person name="Karol K.G."/>
            <person name="Hedrich R."/>
            <person name="Ulvskov P."/>
            <person name="Glockner G."/>
            <person name="Delwiche C.F."/>
            <person name="Petrasek J."/>
            <person name="Van de Peer Y."/>
            <person name="Friml J."/>
            <person name="Beilby M."/>
            <person name="Dolan L."/>
            <person name="Kohara Y."/>
            <person name="Sugano S."/>
            <person name="Fujiyama A."/>
            <person name="Delaux P.-M."/>
            <person name="Quint M."/>
            <person name="TheiBen G."/>
            <person name="Hagemann M."/>
            <person name="Harholt J."/>
            <person name="Dunand C."/>
            <person name="Zachgo S."/>
            <person name="Langdale J."/>
            <person name="Maumus F."/>
            <person name="Straeten D.V.D."/>
            <person name="Gould S.B."/>
            <person name="Rensing S.A."/>
        </authorList>
    </citation>
    <scope>NUCLEOTIDE SEQUENCE [LARGE SCALE GENOMIC DNA]</scope>
    <source>
        <strain evidence="6 7">S276</strain>
    </source>
</reference>
<keyword evidence="2" id="KW-0808">Transferase</keyword>